<sequence>LEGKNFTSWVDQYLEDKINKIKAESS</sequence>
<accession>A0A0F9G2G7</accession>
<dbReference type="EMBL" id="LAZR01019358">
    <property type="protein sequence ID" value="KKL92843.1"/>
    <property type="molecule type" value="Genomic_DNA"/>
</dbReference>
<organism evidence="1">
    <name type="scientific">marine sediment metagenome</name>
    <dbReference type="NCBI Taxonomy" id="412755"/>
    <lineage>
        <taxon>unclassified sequences</taxon>
        <taxon>metagenomes</taxon>
        <taxon>ecological metagenomes</taxon>
    </lineage>
</organism>
<comment type="caution">
    <text evidence="1">The sequence shown here is derived from an EMBL/GenBank/DDBJ whole genome shotgun (WGS) entry which is preliminary data.</text>
</comment>
<name>A0A0F9G2G7_9ZZZZ</name>
<evidence type="ECO:0000313" key="1">
    <source>
        <dbReference type="EMBL" id="KKL92843.1"/>
    </source>
</evidence>
<proteinExistence type="predicted"/>
<protein>
    <submittedName>
        <fullName evidence="1">Uncharacterized protein</fullName>
    </submittedName>
</protein>
<dbReference type="AlphaFoldDB" id="A0A0F9G2G7"/>
<feature type="non-terminal residue" evidence="1">
    <location>
        <position position="1"/>
    </location>
</feature>
<gene>
    <name evidence="1" type="ORF">LCGC14_1880670</name>
</gene>
<reference evidence="1" key="1">
    <citation type="journal article" date="2015" name="Nature">
        <title>Complex archaea that bridge the gap between prokaryotes and eukaryotes.</title>
        <authorList>
            <person name="Spang A."/>
            <person name="Saw J.H."/>
            <person name="Jorgensen S.L."/>
            <person name="Zaremba-Niedzwiedzka K."/>
            <person name="Martijn J."/>
            <person name="Lind A.E."/>
            <person name="van Eijk R."/>
            <person name="Schleper C."/>
            <person name="Guy L."/>
            <person name="Ettema T.J."/>
        </authorList>
    </citation>
    <scope>NUCLEOTIDE SEQUENCE</scope>
</reference>